<keyword evidence="3" id="KW-1185">Reference proteome</keyword>
<feature type="signal peptide" evidence="1">
    <location>
        <begin position="1"/>
        <end position="19"/>
    </location>
</feature>
<keyword evidence="1" id="KW-0732">Signal</keyword>
<sequence>MRAVLAWRLMMARLVAVAAERRNGARFWEMNGFCFHLDWYYGIAHQIPSMLFPFPWHEIWRTPCFGNKYTKIQRHLGSQLAQQHRPPSITARRHRLGPAVCGSAMFLFPLLPVAKTSPLNPSPICRAFATLMQPPFSIGPSSKLRLPPIFRCPTFCMIFVPPLCPCYQPPKKTTPCFAWTPLCFLPLFELSFWSVRREQCVLQSWK</sequence>
<evidence type="ECO:0008006" key="4">
    <source>
        <dbReference type="Google" id="ProtNLM"/>
    </source>
</evidence>
<evidence type="ECO:0000313" key="2">
    <source>
        <dbReference type="EMBL" id="KAK0731661.1"/>
    </source>
</evidence>
<evidence type="ECO:0000256" key="1">
    <source>
        <dbReference type="SAM" id="SignalP"/>
    </source>
</evidence>
<proteinExistence type="predicted"/>
<dbReference type="AlphaFoldDB" id="A0AA40EBV8"/>
<evidence type="ECO:0000313" key="3">
    <source>
        <dbReference type="Proteomes" id="UP001172102"/>
    </source>
</evidence>
<dbReference type="Proteomes" id="UP001172102">
    <property type="component" value="Unassembled WGS sequence"/>
</dbReference>
<comment type="caution">
    <text evidence="2">The sequence shown here is derived from an EMBL/GenBank/DDBJ whole genome shotgun (WGS) entry which is preliminary data.</text>
</comment>
<feature type="chain" id="PRO_5041370751" description="Secreted protein" evidence="1">
    <location>
        <begin position="20"/>
        <end position="206"/>
    </location>
</feature>
<gene>
    <name evidence="2" type="ORF">B0H67DRAFT_82427</name>
</gene>
<protein>
    <recommendedName>
        <fullName evidence="4">Secreted protein</fullName>
    </recommendedName>
</protein>
<name>A0AA40EBV8_9PEZI</name>
<dbReference type="EMBL" id="JAUKUA010000001">
    <property type="protein sequence ID" value="KAK0731661.1"/>
    <property type="molecule type" value="Genomic_DNA"/>
</dbReference>
<accession>A0AA40EBV8</accession>
<organism evidence="2 3">
    <name type="scientific">Lasiosphaeris hirsuta</name>
    <dbReference type="NCBI Taxonomy" id="260670"/>
    <lineage>
        <taxon>Eukaryota</taxon>
        <taxon>Fungi</taxon>
        <taxon>Dikarya</taxon>
        <taxon>Ascomycota</taxon>
        <taxon>Pezizomycotina</taxon>
        <taxon>Sordariomycetes</taxon>
        <taxon>Sordariomycetidae</taxon>
        <taxon>Sordariales</taxon>
        <taxon>Lasiosphaeriaceae</taxon>
        <taxon>Lasiosphaeris</taxon>
    </lineage>
</organism>
<reference evidence="2" key="1">
    <citation type="submission" date="2023-06" db="EMBL/GenBank/DDBJ databases">
        <title>Genome-scale phylogeny and comparative genomics of the fungal order Sordariales.</title>
        <authorList>
            <consortium name="Lawrence Berkeley National Laboratory"/>
            <person name="Hensen N."/>
            <person name="Bonometti L."/>
            <person name="Westerberg I."/>
            <person name="Brannstrom I.O."/>
            <person name="Guillou S."/>
            <person name="Cros-Aarteil S."/>
            <person name="Calhoun S."/>
            <person name="Haridas S."/>
            <person name="Kuo A."/>
            <person name="Mondo S."/>
            <person name="Pangilinan J."/>
            <person name="Riley R."/>
            <person name="Labutti K."/>
            <person name="Andreopoulos B."/>
            <person name="Lipzen A."/>
            <person name="Chen C."/>
            <person name="Yanf M."/>
            <person name="Daum C."/>
            <person name="Ng V."/>
            <person name="Clum A."/>
            <person name="Steindorff A."/>
            <person name="Ohm R."/>
            <person name="Martin F."/>
            <person name="Silar P."/>
            <person name="Natvig D."/>
            <person name="Lalanne C."/>
            <person name="Gautier V."/>
            <person name="Ament-Velasquez S.L."/>
            <person name="Kruys A."/>
            <person name="Hutchinson M.I."/>
            <person name="Powell A.J."/>
            <person name="Barry K."/>
            <person name="Miller A.N."/>
            <person name="Grigoriev I.V."/>
            <person name="Debuchy R."/>
            <person name="Gladieux P."/>
            <person name="Thoren M.H."/>
            <person name="Johannesson H."/>
        </authorList>
    </citation>
    <scope>NUCLEOTIDE SEQUENCE</scope>
    <source>
        <strain evidence="2">SMH4607-1</strain>
    </source>
</reference>